<protein>
    <submittedName>
        <fullName evidence="12">Myelin protein zero like 3</fullName>
    </submittedName>
</protein>
<evidence type="ECO:0000256" key="6">
    <source>
        <dbReference type="ARBA" id="ARBA00023157"/>
    </source>
</evidence>
<feature type="domain" description="Ig-like" evidence="11">
    <location>
        <begin position="31"/>
        <end position="134"/>
    </location>
</feature>
<keyword evidence="4 9" id="KW-1133">Transmembrane helix</keyword>
<dbReference type="PRINTS" id="PR00213">
    <property type="entry name" value="MYELINP0"/>
</dbReference>
<organism evidence="12 13">
    <name type="scientific">Leptobrachium leishanense</name>
    <name type="common">Leishan spiny toad</name>
    <dbReference type="NCBI Taxonomy" id="445787"/>
    <lineage>
        <taxon>Eukaryota</taxon>
        <taxon>Metazoa</taxon>
        <taxon>Chordata</taxon>
        <taxon>Craniata</taxon>
        <taxon>Vertebrata</taxon>
        <taxon>Euteleostomi</taxon>
        <taxon>Amphibia</taxon>
        <taxon>Batrachia</taxon>
        <taxon>Anura</taxon>
        <taxon>Pelobatoidea</taxon>
        <taxon>Megophryidae</taxon>
        <taxon>Leptobrachium</taxon>
    </lineage>
</organism>
<keyword evidence="13" id="KW-1185">Reference proteome</keyword>
<proteinExistence type="predicted"/>
<sequence length="286" mass="32437">MWLRLLLLGAGVQAVFSIQVRMESASYGVVGETVKLWCSFTSNYPITDSVSVDWSYRRPEGGPTISILHYQSKAYPVLEGEFKGRVQWEGDTKRGDASISLIDPRLTDNGTFFCTVRNPPDVHGNVLQTKLLVTKESIHFKFNSVLLLSVLVFIPSFLVVVVLLIRMKRAIKRSRSKAKKLSKCPIEATDYASDDRLSPLLPRGSSQQTPGNLKQCCAHFLNRNSRPDSNLKGLYHLHKMELDGLQITNKTTLLNTFYFFFFFFFLSTCMVKVKIKSPVSILWIFP</sequence>
<evidence type="ECO:0000313" key="12">
    <source>
        <dbReference type="Ensembl" id="ENSLLEP00000049000.1"/>
    </source>
</evidence>
<dbReference type="PANTHER" id="PTHR13869">
    <property type="entry name" value="MYELIN P0 RELATED"/>
    <property type="match status" value="1"/>
</dbReference>
<dbReference type="SUPFAM" id="SSF48726">
    <property type="entry name" value="Immunoglobulin"/>
    <property type="match status" value="1"/>
</dbReference>
<dbReference type="InterPro" id="IPR000920">
    <property type="entry name" value="Myelin_P0-rel"/>
</dbReference>
<dbReference type="InterPro" id="IPR003599">
    <property type="entry name" value="Ig_sub"/>
</dbReference>
<accession>A0A8C5RCX1</accession>
<evidence type="ECO:0000256" key="5">
    <source>
        <dbReference type="ARBA" id="ARBA00023136"/>
    </source>
</evidence>
<evidence type="ECO:0000313" key="13">
    <source>
        <dbReference type="Proteomes" id="UP000694569"/>
    </source>
</evidence>
<dbReference type="Proteomes" id="UP000694569">
    <property type="component" value="Unplaced"/>
</dbReference>
<feature type="signal peptide" evidence="10">
    <location>
        <begin position="1"/>
        <end position="17"/>
    </location>
</feature>
<evidence type="ECO:0000256" key="3">
    <source>
        <dbReference type="ARBA" id="ARBA00022729"/>
    </source>
</evidence>
<evidence type="ECO:0000256" key="1">
    <source>
        <dbReference type="ARBA" id="ARBA00004479"/>
    </source>
</evidence>
<dbReference type="PANTHER" id="PTHR13869:SF20">
    <property type="entry name" value="MYELIN PROTEIN ZERO-LIKE PROTEIN 3"/>
    <property type="match status" value="1"/>
</dbReference>
<comment type="subcellular location">
    <subcellularLocation>
        <location evidence="1">Membrane</location>
        <topology evidence="1">Single-pass type I membrane protein</topology>
    </subcellularLocation>
</comment>
<feature type="chain" id="PRO_5034175837" evidence="10">
    <location>
        <begin position="18"/>
        <end position="286"/>
    </location>
</feature>
<dbReference type="OrthoDB" id="8916449at2759"/>
<feature type="transmembrane region" description="Helical" evidence="9">
    <location>
        <begin position="257"/>
        <end position="275"/>
    </location>
</feature>
<evidence type="ECO:0000256" key="7">
    <source>
        <dbReference type="ARBA" id="ARBA00023180"/>
    </source>
</evidence>
<keyword evidence="3 10" id="KW-0732">Signal</keyword>
<keyword evidence="2 9" id="KW-0812">Transmembrane</keyword>
<reference evidence="12" key="2">
    <citation type="submission" date="2025-09" db="UniProtKB">
        <authorList>
            <consortium name="Ensembl"/>
        </authorList>
    </citation>
    <scope>IDENTIFICATION</scope>
</reference>
<keyword evidence="6" id="KW-1015">Disulfide bond</keyword>
<keyword evidence="5 9" id="KW-0472">Membrane</keyword>
<name>A0A8C5RCX1_9ANUR</name>
<dbReference type="AlphaFoldDB" id="A0A8C5RCX1"/>
<evidence type="ECO:0000259" key="11">
    <source>
        <dbReference type="PROSITE" id="PS50835"/>
    </source>
</evidence>
<dbReference type="SMART" id="SM00406">
    <property type="entry name" value="IGv"/>
    <property type="match status" value="1"/>
</dbReference>
<dbReference type="SMART" id="SM00409">
    <property type="entry name" value="IG"/>
    <property type="match status" value="1"/>
</dbReference>
<gene>
    <name evidence="12" type="primary">MPZL3</name>
</gene>
<dbReference type="InterPro" id="IPR007110">
    <property type="entry name" value="Ig-like_dom"/>
</dbReference>
<feature type="transmembrane region" description="Helical" evidence="9">
    <location>
        <begin position="145"/>
        <end position="165"/>
    </location>
</feature>
<dbReference type="Gene3D" id="2.60.40.10">
    <property type="entry name" value="Immunoglobulins"/>
    <property type="match status" value="1"/>
</dbReference>
<keyword evidence="7" id="KW-0325">Glycoprotein</keyword>
<dbReference type="GO" id="GO:0005886">
    <property type="term" value="C:plasma membrane"/>
    <property type="evidence" value="ECO:0007669"/>
    <property type="project" value="TreeGrafter"/>
</dbReference>
<evidence type="ECO:0000256" key="10">
    <source>
        <dbReference type="SAM" id="SignalP"/>
    </source>
</evidence>
<reference evidence="12" key="1">
    <citation type="submission" date="2025-08" db="UniProtKB">
        <authorList>
            <consortium name="Ensembl"/>
        </authorList>
    </citation>
    <scope>IDENTIFICATION</scope>
</reference>
<evidence type="ECO:0000256" key="8">
    <source>
        <dbReference type="ARBA" id="ARBA00023319"/>
    </source>
</evidence>
<dbReference type="GeneTree" id="ENSGT01030000234556"/>
<evidence type="ECO:0000256" key="9">
    <source>
        <dbReference type="SAM" id="Phobius"/>
    </source>
</evidence>
<dbReference type="Ensembl" id="ENSLLET00000050912.1">
    <property type="protein sequence ID" value="ENSLLEP00000049000.1"/>
    <property type="gene ID" value="ENSLLEG00000030846.1"/>
</dbReference>
<dbReference type="InterPro" id="IPR013783">
    <property type="entry name" value="Ig-like_fold"/>
</dbReference>
<dbReference type="InterPro" id="IPR036179">
    <property type="entry name" value="Ig-like_dom_sf"/>
</dbReference>
<keyword evidence="8" id="KW-0393">Immunoglobulin domain</keyword>
<evidence type="ECO:0000256" key="4">
    <source>
        <dbReference type="ARBA" id="ARBA00022989"/>
    </source>
</evidence>
<dbReference type="InterPro" id="IPR013106">
    <property type="entry name" value="Ig_V-set"/>
</dbReference>
<dbReference type="Pfam" id="PF07686">
    <property type="entry name" value="V-set"/>
    <property type="match status" value="1"/>
</dbReference>
<dbReference type="PROSITE" id="PS50835">
    <property type="entry name" value="IG_LIKE"/>
    <property type="match status" value="1"/>
</dbReference>
<evidence type="ECO:0000256" key="2">
    <source>
        <dbReference type="ARBA" id="ARBA00022692"/>
    </source>
</evidence>